<dbReference type="OrthoDB" id="3145912at2759"/>
<name>A0A4S4L1E2_9AGAM</name>
<dbReference type="EMBL" id="SGPK01000330">
    <property type="protein sequence ID" value="THH04581.1"/>
    <property type="molecule type" value="Genomic_DNA"/>
</dbReference>
<sequence>MSDTSGCFTQIPPVAQSFHNVYSKCPKLAHFAFDGKNTPSVGSSAGRTLEKGYLSRLSICSPILLEDEFFRSGPPISYELITHLHIFAPGGLGDRNFYNEVFVEHMHQLGSLSHLVIEITYPSPAMLRSDKYEIIFGDALFNINLSDSLIRNFFVRVPSLREVVVKSIPPYPSFRNLWDGLKAALKDEPRIIFMQTMDDKQKAHCESALSDKSAAVCSSAWQDLLVNALDEVDQYWSSEQ</sequence>
<evidence type="ECO:0000313" key="1">
    <source>
        <dbReference type="EMBL" id="THH04581.1"/>
    </source>
</evidence>
<gene>
    <name evidence="1" type="ORF">EW145_g5414</name>
</gene>
<keyword evidence="2" id="KW-1185">Reference proteome</keyword>
<dbReference type="Proteomes" id="UP000308199">
    <property type="component" value="Unassembled WGS sequence"/>
</dbReference>
<dbReference type="AlphaFoldDB" id="A0A4S4L1E2"/>
<proteinExistence type="predicted"/>
<protein>
    <submittedName>
        <fullName evidence="1">Uncharacterized protein</fullName>
    </submittedName>
</protein>
<accession>A0A4S4L1E2</accession>
<reference evidence="1 2" key="1">
    <citation type="submission" date="2019-02" db="EMBL/GenBank/DDBJ databases">
        <title>Genome sequencing of the rare red list fungi Phellinidium pouzarii.</title>
        <authorList>
            <person name="Buettner E."/>
            <person name="Kellner H."/>
        </authorList>
    </citation>
    <scope>NUCLEOTIDE SEQUENCE [LARGE SCALE GENOMIC DNA]</scope>
    <source>
        <strain evidence="1 2">DSM 108285</strain>
    </source>
</reference>
<comment type="caution">
    <text evidence="1">The sequence shown here is derived from an EMBL/GenBank/DDBJ whole genome shotgun (WGS) entry which is preliminary data.</text>
</comment>
<organism evidence="1 2">
    <name type="scientific">Phellinidium pouzarii</name>
    <dbReference type="NCBI Taxonomy" id="167371"/>
    <lineage>
        <taxon>Eukaryota</taxon>
        <taxon>Fungi</taxon>
        <taxon>Dikarya</taxon>
        <taxon>Basidiomycota</taxon>
        <taxon>Agaricomycotina</taxon>
        <taxon>Agaricomycetes</taxon>
        <taxon>Hymenochaetales</taxon>
        <taxon>Hymenochaetaceae</taxon>
        <taxon>Phellinidium</taxon>
    </lineage>
</organism>
<evidence type="ECO:0000313" key="2">
    <source>
        <dbReference type="Proteomes" id="UP000308199"/>
    </source>
</evidence>